<dbReference type="PRINTS" id="PR00344">
    <property type="entry name" value="BCTRLSENSOR"/>
</dbReference>
<evidence type="ECO:0000256" key="1">
    <source>
        <dbReference type="ARBA" id="ARBA00000085"/>
    </source>
</evidence>
<dbReference type="Gene3D" id="3.30.565.10">
    <property type="entry name" value="Histidine kinase-like ATPase, C-terminal domain"/>
    <property type="match status" value="1"/>
</dbReference>
<dbReference type="InterPro" id="IPR036097">
    <property type="entry name" value="HisK_dim/P_sf"/>
</dbReference>
<comment type="caution">
    <text evidence="7">The sequence shown here is derived from an EMBL/GenBank/DDBJ whole genome shotgun (WGS) entry which is preliminary data.</text>
</comment>
<accession>A0ABV7ZG52</accession>
<dbReference type="RefSeq" id="WP_380103458.1">
    <property type="nucleotide sequence ID" value="NZ_JBHRZG010000024.1"/>
</dbReference>
<dbReference type="InterPro" id="IPR050351">
    <property type="entry name" value="BphY/WalK/GraS-like"/>
</dbReference>
<dbReference type="SUPFAM" id="SSF55874">
    <property type="entry name" value="ATPase domain of HSP90 chaperone/DNA topoisomerase II/histidine kinase"/>
    <property type="match status" value="1"/>
</dbReference>
<dbReference type="SUPFAM" id="SSF47384">
    <property type="entry name" value="Homodimeric domain of signal transducing histidine kinase"/>
    <property type="match status" value="1"/>
</dbReference>
<sequence>MRHATLHALLNLAELELPHDPQLSLHYTQLYDQQVNGLPPERLQVRALRLRSQAHAALGDYQTAYELGEQYHVIQEPLNRRQEQQRIEVALAELEHEHTQALARIQRDALRDARAEVAELHAHLETRVAQRTHELQTANEELRAFARSVSHYLRTPMQLILGHATMLGLLPPEQQARSTDVIVESTERMAEVLDGLLAYATRDAVPLEVADVNLTDTVQSAWDDQVSAGTSVSLEVGTLPTVRGDSAALRVVFGNLLHNAVKFTGAQHCPQVQVMARPVPGGTEIEVRDNGVGFDPRDSTRLFGAFTRLPTVTRFEGLGLGLADVWRIVIAHGGHVRAEGRPGVGASFFVTLPLGGEASASSPESAQTPA</sequence>
<dbReference type="Gene3D" id="1.10.287.130">
    <property type="match status" value="1"/>
</dbReference>
<dbReference type="SMART" id="SM00387">
    <property type="entry name" value="HATPase_c"/>
    <property type="match status" value="1"/>
</dbReference>
<dbReference type="Proteomes" id="UP001595803">
    <property type="component" value="Unassembled WGS sequence"/>
</dbReference>
<protein>
    <recommendedName>
        <fullName evidence="2">histidine kinase</fullName>
        <ecNumber evidence="2">2.7.13.3</ecNumber>
    </recommendedName>
</protein>
<keyword evidence="3" id="KW-0597">Phosphoprotein</keyword>
<dbReference type="PANTHER" id="PTHR42878">
    <property type="entry name" value="TWO-COMPONENT HISTIDINE KINASE"/>
    <property type="match status" value="1"/>
</dbReference>
<evidence type="ECO:0000313" key="7">
    <source>
        <dbReference type="EMBL" id="MFC3835378.1"/>
    </source>
</evidence>
<comment type="catalytic activity">
    <reaction evidence="1">
        <text>ATP + protein L-histidine = ADP + protein N-phospho-L-histidine.</text>
        <dbReference type="EC" id="2.7.13.3"/>
    </reaction>
</comment>
<evidence type="ECO:0000256" key="4">
    <source>
        <dbReference type="ARBA" id="ARBA00022679"/>
    </source>
</evidence>
<reference evidence="8" key="1">
    <citation type="journal article" date="2019" name="Int. J. Syst. Evol. Microbiol.">
        <title>The Global Catalogue of Microorganisms (GCM) 10K type strain sequencing project: providing services to taxonomists for standard genome sequencing and annotation.</title>
        <authorList>
            <consortium name="The Broad Institute Genomics Platform"/>
            <consortium name="The Broad Institute Genome Sequencing Center for Infectious Disease"/>
            <person name="Wu L."/>
            <person name="Ma J."/>
        </authorList>
    </citation>
    <scope>NUCLEOTIDE SEQUENCE [LARGE SCALE GENOMIC DNA]</scope>
    <source>
        <strain evidence="8">CCTCC AB 2017081</strain>
    </source>
</reference>
<dbReference type="InterPro" id="IPR003594">
    <property type="entry name" value="HATPase_dom"/>
</dbReference>
<proteinExistence type="predicted"/>
<dbReference type="SMART" id="SM00388">
    <property type="entry name" value="HisKA"/>
    <property type="match status" value="1"/>
</dbReference>
<feature type="domain" description="Histidine kinase" evidence="6">
    <location>
        <begin position="148"/>
        <end position="356"/>
    </location>
</feature>
<evidence type="ECO:0000256" key="2">
    <source>
        <dbReference type="ARBA" id="ARBA00012438"/>
    </source>
</evidence>
<dbReference type="PANTHER" id="PTHR42878:SF15">
    <property type="entry name" value="BACTERIOPHYTOCHROME"/>
    <property type="match status" value="1"/>
</dbReference>
<evidence type="ECO:0000313" key="8">
    <source>
        <dbReference type="Proteomes" id="UP001595803"/>
    </source>
</evidence>
<gene>
    <name evidence="7" type="ORF">ACFOSB_21160</name>
</gene>
<evidence type="ECO:0000259" key="6">
    <source>
        <dbReference type="PROSITE" id="PS50109"/>
    </source>
</evidence>
<keyword evidence="4" id="KW-0808">Transferase</keyword>
<dbReference type="InterPro" id="IPR004358">
    <property type="entry name" value="Sig_transdc_His_kin-like_C"/>
</dbReference>
<keyword evidence="5" id="KW-0418">Kinase</keyword>
<dbReference type="InterPro" id="IPR003661">
    <property type="entry name" value="HisK_dim/P_dom"/>
</dbReference>
<name>A0ABV7ZG52_9DEIO</name>
<dbReference type="InterPro" id="IPR036890">
    <property type="entry name" value="HATPase_C_sf"/>
</dbReference>
<organism evidence="7 8">
    <name type="scientific">Deinococcus rufus</name>
    <dbReference type="NCBI Taxonomy" id="2136097"/>
    <lineage>
        <taxon>Bacteria</taxon>
        <taxon>Thermotogati</taxon>
        <taxon>Deinococcota</taxon>
        <taxon>Deinococci</taxon>
        <taxon>Deinococcales</taxon>
        <taxon>Deinococcaceae</taxon>
        <taxon>Deinococcus</taxon>
    </lineage>
</organism>
<dbReference type="Pfam" id="PF02518">
    <property type="entry name" value="HATPase_c"/>
    <property type="match status" value="1"/>
</dbReference>
<keyword evidence="7" id="KW-0547">Nucleotide-binding</keyword>
<keyword evidence="8" id="KW-1185">Reference proteome</keyword>
<keyword evidence="7" id="KW-0067">ATP-binding</keyword>
<dbReference type="InterPro" id="IPR005467">
    <property type="entry name" value="His_kinase_dom"/>
</dbReference>
<dbReference type="GO" id="GO:0005524">
    <property type="term" value="F:ATP binding"/>
    <property type="evidence" value="ECO:0007669"/>
    <property type="project" value="UniProtKB-KW"/>
</dbReference>
<evidence type="ECO:0000256" key="3">
    <source>
        <dbReference type="ARBA" id="ARBA00022553"/>
    </source>
</evidence>
<evidence type="ECO:0000256" key="5">
    <source>
        <dbReference type="ARBA" id="ARBA00022777"/>
    </source>
</evidence>
<dbReference type="CDD" id="cd00082">
    <property type="entry name" value="HisKA"/>
    <property type="match status" value="1"/>
</dbReference>
<dbReference type="EC" id="2.7.13.3" evidence="2"/>
<dbReference type="PROSITE" id="PS50109">
    <property type="entry name" value="HIS_KIN"/>
    <property type="match status" value="1"/>
</dbReference>
<dbReference type="EMBL" id="JBHRZG010000024">
    <property type="protein sequence ID" value="MFC3835378.1"/>
    <property type="molecule type" value="Genomic_DNA"/>
</dbReference>
<dbReference type="Pfam" id="PF00512">
    <property type="entry name" value="HisKA"/>
    <property type="match status" value="1"/>
</dbReference>